<dbReference type="InterPro" id="IPR011993">
    <property type="entry name" value="PH-like_dom_sf"/>
</dbReference>
<dbReference type="InterPro" id="IPR010334">
    <property type="entry name" value="Dcp1"/>
</dbReference>
<gene>
    <name evidence="7" type="ORF">PR048_019675</name>
</gene>
<evidence type="ECO:0000256" key="2">
    <source>
        <dbReference type="ARBA" id="ARBA00008778"/>
    </source>
</evidence>
<evidence type="ECO:0000256" key="3">
    <source>
        <dbReference type="ARBA" id="ARBA00022490"/>
    </source>
</evidence>
<dbReference type="Gene3D" id="2.30.29.30">
    <property type="entry name" value="Pleckstrin-homology domain (PH domain)/Phosphotyrosine-binding domain (PTB)"/>
    <property type="match status" value="1"/>
</dbReference>
<accession>A0ABQ9H481</accession>
<evidence type="ECO:0000256" key="1">
    <source>
        <dbReference type="ARBA" id="ARBA00004496"/>
    </source>
</evidence>
<dbReference type="Pfam" id="PF06058">
    <property type="entry name" value="DCP1"/>
    <property type="match status" value="1"/>
</dbReference>
<dbReference type="Gene3D" id="6.10.140.2030">
    <property type="match status" value="1"/>
</dbReference>
<dbReference type="PANTHER" id="PTHR16290">
    <property type="entry name" value="TRANSCRIPTION FACTOR SMIF DECAPPING ENZYME DCP1"/>
    <property type="match status" value="1"/>
</dbReference>
<proteinExistence type="inferred from homology"/>
<feature type="domain" description="mRNA-decapping enzyme C-terminal" evidence="6">
    <location>
        <begin position="438"/>
        <end position="476"/>
    </location>
</feature>
<reference evidence="7 8" key="1">
    <citation type="submission" date="2023-02" db="EMBL/GenBank/DDBJ databases">
        <title>LHISI_Scaffold_Assembly.</title>
        <authorList>
            <person name="Stuart O.P."/>
            <person name="Cleave R."/>
            <person name="Magrath M.J.L."/>
            <person name="Mikheyev A.S."/>
        </authorList>
    </citation>
    <scope>NUCLEOTIDE SEQUENCE [LARGE SCALE GENOMIC DNA]</scope>
    <source>
        <strain evidence="7">Daus_M_001</strain>
        <tissue evidence="7">Leg muscle</tissue>
    </source>
</reference>
<protein>
    <recommendedName>
        <fullName evidence="6">mRNA-decapping enzyme C-terminal domain-containing protein</fullName>
    </recommendedName>
</protein>
<evidence type="ECO:0000313" key="7">
    <source>
        <dbReference type="EMBL" id="KAJ8879069.1"/>
    </source>
</evidence>
<comment type="caution">
    <text evidence="7">The sequence shown here is derived from an EMBL/GenBank/DDBJ whole genome shotgun (WGS) entry which is preliminary data.</text>
</comment>
<keyword evidence="5" id="KW-0866">Nonsense-mediated mRNA decay</keyword>
<organism evidence="7 8">
    <name type="scientific">Dryococelus australis</name>
    <dbReference type="NCBI Taxonomy" id="614101"/>
    <lineage>
        <taxon>Eukaryota</taxon>
        <taxon>Metazoa</taxon>
        <taxon>Ecdysozoa</taxon>
        <taxon>Arthropoda</taxon>
        <taxon>Hexapoda</taxon>
        <taxon>Insecta</taxon>
        <taxon>Pterygota</taxon>
        <taxon>Neoptera</taxon>
        <taxon>Polyneoptera</taxon>
        <taxon>Phasmatodea</taxon>
        <taxon>Verophasmatodea</taxon>
        <taxon>Anareolatae</taxon>
        <taxon>Phasmatidae</taxon>
        <taxon>Eurycanthinae</taxon>
        <taxon>Dryococelus</taxon>
    </lineage>
</organism>
<keyword evidence="3" id="KW-0963">Cytoplasm</keyword>
<dbReference type="Proteomes" id="UP001159363">
    <property type="component" value="Chromosome 6"/>
</dbReference>
<dbReference type="EMBL" id="JARBHB010000007">
    <property type="protein sequence ID" value="KAJ8879069.1"/>
    <property type="molecule type" value="Genomic_DNA"/>
</dbReference>
<dbReference type="CDD" id="cd09804">
    <property type="entry name" value="Dcp1"/>
    <property type="match status" value="1"/>
</dbReference>
<evidence type="ECO:0000313" key="8">
    <source>
        <dbReference type="Proteomes" id="UP001159363"/>
    </source>
</evidence>
<evidence type="ECO:0000256" key="4">
    <source>
        <dbReference type="ARBA" id="ARBA00022664"/>
    </source>
</evidence>
<evidence type="ECO:0000256" key="5">
    <source>
        <dbReference type="ARBA" id="ARBA00023161"/>
    </source>
</evidence>
<dbReference type="InterPro" id="IPR031953">
    <property type="entry name" value="mRNA_decap_C"/>
</dbReference>
<name>A0ABQ9H481_9NEOP</name>
<dbReference type="SUPFAM" id="SSF50729">
    <property type="entry name" value="PH domain-like"/>
    <property type="match status" value="1"/>
</dbReference>
<sequence>MTMAELAEGQMNVAALKRVDPYVKEILATATHVALYTFSAEDNEWEKTDVEGALFVYRRSGEPFNSILIMNRLNTKNLIEPVTVGLEIQLKEPFLLYRNFKGQIFGVWFYDKDECVRISSILNKLTAECSLLKKLPNDMVQVACRAEYKGKPNMDILSLLSKAKEDYNSQKQSETEMPKLDVESIQQMPQGVVDFFVKAGRPNGSTQLSTDKVSDVFLSRQAQKNGHAIVGVDITKEVGRGENLKPLLQRLMSNPVHSLEHIEKQQRSVTPQFESSTTTKRLKGKTVNTDLHKHSGNINKCNFFSEEGGVKSKSACKVGGSSHTTAVSRPTPSHQIDAHARQELAEVEDNMGFLRIASPSIMCEPPLIGSIVADCGDGTADQRSLSAPLCGSWETPQTPALMPPTMFTSTPSQACVVPLSQSTLLQRDDVPHSDIRPEPLTKKQLLQATMYLLKHDPDFVNKLHEAYVKSFSEMVSS</sequence>
<comment type="subcellular location">
    <subcellularLocation>
        <location evidence="1">Cytoplasm</location>
    </subcellularLocation>
</comment>
<keyword evidence="8" id="KW-1185">Reference proteome</keyword>
<dbReference type="PANTHER" id="PTHR16290:SF0">
    <property type="entry name" value="DECAPPING PROTEIN 1, ISOFORM A"/>
    <property type="match status" value="1"/>
</dbReference>
<keyword evidence="4" id="KW-0507">mRNA processing</keyword>
<comment type="similarity">
    <text evidence="2">Belongs to the DCP1 family.</text>
</comment>
<dbReference type="Pfam" id="PF16741">
    <property type="entry name" value="mRNA_decap_C"/>
    <property type="match status" value="1"/>
</dbReference>
<evidence type="ECO:0000259" key="6">
    <source>
        <dbReference type="Pfam" id="PF16741"/>
    </source>
</evidence>